<evidence type="ECO:0000256" key="1">
    <source>
        <dbReference type="SAM" id="Phobius"/>
    </source>
</evidence>
<dbReference type="EMBL" id="JASCZI010091261">
    <property type="protein sequence ID" value="MED6149695.1"/>
    <property type="molecule type" value="Genomic_DNA"/>
</dbReference>
<reference evidence="2 3" key="1">
    <citation type="journal article" date="2023" name="Plants (Basel)">
        <title>Bridging the Gap: Combining Genomics and Transcriptomics Approaches to Understand Stylosanthes scabra, an Orphan Legume from the Brazilian Caatinga.</title>
        <authorList>
            <person name="Ferreira-Neto J.R.C."/>
            <person name="da Silva M.D."/>
            <person name="Binneck E."/>
            <person name="de Melo N.F."/>
            <person name="da Silva R.H."/>
            <person name="de Melo A.L.T.M."/>
            <person name="Pandolfi V."/>
            <person name="Bustamante F.O."/>
            <person name="Brasileiro-Vidal A.C."/>
            <person name="Benko-Iseppon A.M."/>
        </authorList>
    </citation>
    <scope>NUCLEOTIDE SEQUENCE [LARGE SCALE GENOMIC DNA]</scope>
    <source>
        <tissue evidence="2">Leaves</tissue>
    </source>
</reference>
<keyword evidence="1" id="KW-1133">Transmembrane helix</keyword>
<feature type="transmembrane region" description="Helical" evidence="1">
    <location>
        <begin position="12"/>
        <end position="32"/>
    </location>
</feature>
<name>A0ABU6TML3_9FABA</name>
<protein>
    <submittedName>
        <fullName evidence="2">Uncharacterized protein</fullName>
    </submittedName>
</protein>
<gene>
    <name evidence="2" type="ORF">PIB30_064917</name>
</gene>
<keyword evidence="3" id="KW-1185">Reference proteome</keyword>
<keyword evidence="1" id="KW-0472">Membrane</keyword>
<evidence type="ECO:0000313" key="3">
    <source>
        <dbReference type="Proteomes" id="UP001341840"/>
    </source>
</evidence>
<proteinExistence type="predicted"/>
<sequence length="239" mass="27068">MIRVSSPTAVWWIIVVPLVLLWAWKLLNWLWLRPKRLEKLLRSQGLEGNKYRFLVGDSMEMYKMIKEGAKSQQQNSLSNDKDVAPRVFSFIHHTVHKFEIQDGSCVWSKGSSLAHGGNRFHHYTCHSVVVVRQSSSDSNDDDDGYNGNGEAVVVDGGGYDGILKAQYLEHMPRTREDEMSVLLELIACPELEFFLWDGSRVPVNVINPNAVVDSGVVHHRNDHCTPPLLPDQSSRVGYV</sequence>
<evidence type="ECO:0000313" key="2">
    <source>
        <dbReference type="EMBL" id="MED6149695.1"/>
    </source>
</evidence>
<comment type="caution">
    <text evidence="2">The sequence shown here is derived from an EMBL/GenBank/DDBJ whole genome shotgun (WGS) entry which is preliminary data.</text>
</comment>
<keyword evidence="1" id="KW-0812">Transmembrane</keyword>
<accession>A0ABU6TML3</accession>
<dbReference type="Proteomes" id="UP001341840">
    <property type="component" value="Unassembled WGS sequence"/>
</dbReference>
<organism evidence="2 3">
    <name type="scientific">Stylosanthes scabra</name>
    <dbReference type="NCBI Taxonomy" id="79078"/>
    <lineage>
        <taxon>Eukaryota</taxon>
        <taxon>Viridiplantae</taxon>
        <taxon>Streptophyta</taxon>
        <taxon>Embryophyta</taxon>
        <taxon>Tracheophyta</taxon>
        <taxon>Spermatophyta</taxon>
        <taxon>Magnoliopsida</taxon>
        <taxon>eudicotyledons</taxon>
        <taxon>Gunneridae</taxon>
        <taxon>Pentapetalae</taxon>
        <taxon>rosids</taxon>
        <taxon>fabids</taxon>
        <taxon>Fabales</taxon>
        <taxon>Fabaceae</taxon>
        <taxon>Papilionoideae</taxon>
        <taxon>50 kb inversion clade</taxon>
        <taxon>dalbergioids sensu lato</taxon>
        <taxon>Dalbergieae</taxon>
        <taxon>Pterocarpus clade</taxon>
        <taxon>Stylosanthes</taxon>
    </lineage>
</organism>